<evidence type="ECO:0000259" key="3">
    <source>
        <dbReference type="Pfam" id="PF16201"/>
    </source>
</evidence>
<feature type="compositionally biased region" description="Basic and acidic residues" evidence="1">
    <location>
        <begin position="2025"/>
        <end position="2037"/>
    </location>
</feature>
<evidence type="ECO:0000313" key="6">
    <source>
        <dbReference type="Proteomes" id="UP000424527"/>
    </source>
</evidence>
<dbReference type="Pfam" id="PF26140">
    <property type="entry name" value="HEAT_URB1"/>
    <property type="match status" value="1"/>
</dbReference>
<dbReference type="PROSITE" id="PS00435">
    <property type="entry name" value="PEROXIDASE_1"/>
    <property type="match status" value="1"/>
</dbReference>
<protein>
    <submittedName>
        <fullName evidence="5">Nucleolar pre-ribosomal-associated protein 1</fullName>
    </submittedName>
</protein>
<feature type="domain" description="URB1 central HEAT repeat" evidence="4">
    <location>
        <begin position="633"/>
        <end position="729"/>
    </location>
</feature>
<dbReference type="Pfam" id="PF16201">
    <property type="entry name" value="NopRA1"/>
    <property type="match status" value="1"/>
</dbReference>
<organism evidence="5 6">
    <name type="scientific">Larimichthys crocea</name>
    <name type="common">Large yellow croaker</name>
    <name type="synonym">Pseudosciaena crocea</name>
    <dbReference type="NCBI Taxonomy" id="215358"/>
    <lineage>
        <taxon>Eukaryota</taxon>
        <taxon>Metazoa</taxon>
        <taxon>Chordata</taxon>
        <taxon>Craniata</taxon>
        <taxon>Vertebrata</taxon>
        <taxon>Euteleostomi</taxon>
        <taxon>Actinopterygii</taxon>
        <taxon>Neopterygii</taxon>
        <taxon>Teleostei</taxon>
        <taxon>Neoteleostei</taxon>
        <taxon>Acanthomorphata</taxon>
        <taxon>Eupercaria</taxon>
        <taxon>Sciaenidae</taxon>
        <taxon>Larimichthys</taxon>
    </lineage>
</organism>
<name>A0A6G0IV29_LARCR</name>
<dbReference type="PANTHER" id="PTHR13500:SF0">
    <property type="entry name" value="NUCLEOLAR PRE-RIBOSOMAL-ASSOCIATED PROTEIN 1"/>
    <property type="match status" value="1"/>
</dbReference>
<feature type="region of interest" description="Disordered" evidence="1">
    <location>
        <begin position="2007"/>
        <end position="2037"/>
    </location>
</feature>
<sequence>MSKKRLGGDSEESKTPAKKEKVSEFNGTAFKAMLKEPSTAMKGLERFISTAKKLPCSDLYDVVEGYIKISMECAEIFKLLESDKHVETEMLLIFETLEMILLRTASDLSHFSMVGNAIVKKTVSSCMKLLQGSFYSENHRFVRQCLSLLSALVSQGPEAAREVLGQIRINKALSGLAKRKDKKGKPDVRMAFIQFVLSFLVSGDNTTVGQILEIKEFLPEILSTGLKEDRMSIVNLILSTLKTRVVLNKAISKTQKVRFFTPAVLANIASLYRWNGIVDATTDDNRMGEDSDHAGISVIRELVHSFLLDLCSSRKHGISFHDASFGTAGRAGNIVLLQFLVGLKQATEDELVAELVVNVLKVSPDLLARYFQETQYSYTPRIKSAWQDNVKLLKKIYESQPDVSTVFQTCEVVPLPRLHSMIMVISLPPVCNKAFFTQGLSLANTAVQLTTLSMINFILKRANKNIEYLLDKSECHNSDVYTPDVMGELVQQYRETLSKILPDMTSIVAKWQSLSKKEKTNGEEKVTKPEGSAPQTDNKNEIPVAETAEVILLKALILQVICLYQKVVPHLVSQCKFDFSKLLKGIVSEKGMREEVPPVLQYQILQLALDLPASKFSWFRLQDVADTESSSGEKSVLYLLLKMFVSSSSSSHLKTSTKMLVLKVLKDSGVFEYTWTELELWLDQLDRVEPDQQETVIQFLERVMVKLVCNSYTYTDKVASLVQEAAYLQANLSSQDGDTASNPVSHIDDVVDMLDVIMEGNEGEMEEFGPSLSEDLIVQTFPFSVVVPAALEARNKLPADKGVVFEYLSAVLSDVLHCQREPLPLCLALLQYDKELASSEPSASSHPSIIHLHQYYSKWLPQQCREELFKPPESHSKASSTPTSFTALMKAAYSQGPSAFLEDAFRKSVGETLASMSMADFPVAIKQILLYIKSTVENLGTFSKDIGTAPLKTLMEILQDLVTRLQGYQDTTNPEPAAENSQEGSELFLEINQSPTVEANKEQILLSALGSIFKHPCLEQWFLALELAALPPHTLNPVRLKNTCAQLSDDILALLKTSTPTLCDLGHLELICTYMGSIEKAVLKELMEKGSRPAKKQSRPFQALLSLHRYMDSCNLREVVSKLLLLPQESLISTSSKSTRAELSVYGHAAVQILTEAKANPSQDHGIFLSQAHLHGLGTLLLSCSSPALEAFLLQTLSSEPSSAKLIHTDVLLHCLQWPLPDTQAISGLLLQNCSTHRLCFEVWCLEPANMEKLSDQTETFLPLINTYLQVASREDPARPKDVQKEVLKALKQGLLVKLSQSVLGNLTEDSGAQLIETLARLIKLSANVKDTRDLINNLPGALQKVDSFERWKLIDVITEKLSDCPEEQETWKKSVTTAALKCLITAYSHSKEQSAPLSEQEKNVLGRLQQLLTSPRDISASEWNGFVKNGLKYRYRDHHFLNTLSNLLELVYDSGNVQKDLIPLSTLHMMTSSHSLFLPTMLESHEEPSRCQAKEALVSLLLCLVKKCPTVCNSNHFVVLLGAYGVTLSTTDQKLLLLLQEYERNNVSLLKFQSFLWGPAAVDHHKTRKSLGASLWKQASSDDLLAMLKSDRMLQTIARFPQQRRIILQDGKEQLYSNNAVKDLGNLYDPCFLLPLFSTILGPECVIDCLKFVSSHALGLTVMALSSYDPKVRAAAYHVLSCFYQHLEGARIKEKRQLLYLMDTVKNGIRQQNQRLPFVLTTYIAKVAQQMLKPEDHMYVVLNRFLLSHQSLDFRRVPEFFKLFYGFDLEHKMEREWILSVLEEGISDGHCYELCDQQGIFQTLLGFSSSPLCDEHCQAQIFKVLCQAARVTRAAYNLTKSCGLLTWMIQMVEKKNLDQQLLGAIIDLLHVLWFTNLGQKEKQLDEAKISSSSAEEKPQSSVKCLPLPLISEFLYVATTISRHLRLRVKAAQLSLFLQTLCSILKHCGAALDINKQADRLTLHPQPLSCTEVLTLLLCWASLSRNTAVLTQIQALSEKHKVKELLGTGKDKTRGKGSSFKARTRKENLADDAETEKQEESLLTECKSYLSSIFVHWEPVFPLSEPQPAQPRDKLHPGRLASDTAHLLTKWSLRCLVEDSYDENRTKEFLHWVEKAVVKHREIVDVVLPDAGLKADLLRLHHQAFEAQCHSCISEREETFQLFNNIMMHFLESQGQLPELHQAVVSACLPEATCDQSRREAGLFLSSLYIHELWSGATSAELFMSHVSLVTRAKCKRQKSSKSSLTQTAIRAICSDILPMKS</sequence>
<dbReference type="EMBL" id="REGW02000006">
    <property type="protein sequence ID" value="KAE8295096.1"/>
    <property type="molecule type" value="Genomic_DNA"/>
</dbReference>
<dbReference type="InterPro" id="IPR016024">
    <property type="entry name" value="ARM-type_fold"/>
</dbReference>
<feature type="domain" description="URB1 N-terminal" evidence="2">
    <location>
        <begin position="73"/>
        <end position="388"/>
    </location>
</feature>
<evidence type="ECO:0000259" key="2">
    <source>
        <dbReference type="Pfam" id="PF11707"/>
    </source>
</evidence>
<evidence type="ECO:0000256" key="1">
    <source>
        <dbReference type="SAM" id="MobiDB-lite"/>
    </source>
</evidence>
<feature type="compositionally biased region" description="Basic and acidic residues" evidence="1">
    <location>
        <begin position="519"/>
        <end position="528"/>
    </location>
</feature>
<reference evidence="5 6" key="1">
    <citation type="submission" date="2019-07" db="EMBL/GenBank/DDBJ databases">
        <title>Chromosome genome assembly for large yellow croaker.</title>
        <authorList>
            <person name="Xiao S."/>
        </authorList>
    </citation>
    <scope>NUCLEOTIDE SEQUENCE [LARGE SCALE GENOMIC DNA]</scope>
    <source>
        <strain evidence="5">JMULYC20181020</strain>
        <tissue evidence="5">Muscle</tissue>
    </source>
</reference>
<feature type="domain" description="URB1 C-terminal" evidence="3">
    <location>
        <begin position="1659"/>
        <end position="1848"/>
    </location>
</feature>
<gene>
    <name evidence="5" type="ORF">D5F01_LYC06022</name>
</gene>
<feature type="region of interest" description="Disordered" evidence="1">
    <location>
        <begin position="1"/>
        <end position="22"/>
    </location>
</feature>
<evidence type="ECO:0000259" key="4">
    <source>
        <dbReference type="Pfam" id="PF26140"/>
    </source>
</evidence>
<proteinExistence type="predicted"/>
<dbReference type="InterPro" id="IPR021714">
    <property type="entry name" value="URB1_N"/>
</dbReference>
<dbReference type="SUPFAM" id="SSF48371">
    <property type="entry name" value="ARM repeat"/>
    <property type="match status" value="1"/>
</dbReference>
<evidence type="ECO:0000313" key="5">
    <source>
        <dbReference type="EMBL" id="KAE8295096.1"/>
    </source>
</evidence>
<accession>A0A6G0IV29</accession>
<dbReference type="InterPro" id="IPR059018">
    <property type="entry name" value="HEAT_URB1"/>
</dbReference>
<dbReference type="Pfam" id="PF11707">
    <property type="entry name" value="Npa1"/>
    <property type="match status" value="1"/>
</dbReference>
<dbReference type="PANTHER" id="PTHR13500">
    <property type="entry name" value="NUCLEOLAR PRERIBOSOMAL-ASSOCIATED PROTEIN 1"/>
    <property type="match status" value="1"/>
</dbReference>
<comment type="caution">
    <text evidence="5">The sequence shown here is derived from an EMBL/GenBank/DDBJ whole genome shotgun (WGS) entry which is preliminary data.</text>
</comment>
<dbReference type="InterPro" id="IPR039844">
    <property type="entry name" value="URB1"/>
</dbReference>
<dbReference type="GO" id="GO:0005730">
    <property type="term" value="C:nucleolus"/>
    <property type="evidence" value="ECO:0007669"/>
    <property type="project" value="TreeGrafter"/>
</dbReference>
<dbReference type="Proteomes" id="UP000424527">
    <property type="component" value="Unassembled WGS sequence"/>
</dbReference>
<keyword evidence="6" id="KW-1185">Reference proteome</keyword>
<feature type="region of interest" description="Disordered" evidence="1">
    <location>
        <begin position="519"/>
        <end position="538"/>
    </location>
</feature>
<dbReference type="GO" id="GO:0000466">
    <property type="term" value="P:maturation of 5.8S rRNA from tricistronic rRNA transcript (SSU-rRNA, 5.8S rRNA, LSU-rRNA)"/>
    <property type="evidence" value="ECO:0007669"/>
    <property type="project" value="TreeGrafter"/>
</dbReference>
<dbReference type="InterPro" id="IPR019793">
    <property type="entry name" value="Peroxidases_heam-ligand_BS"/>
</dbReference>
<dbReference type="GO" id="GO:0000463">
    <property type="term" value="P:maturation of LSU-rRNA from tricistronic rRNA transcript (SSU-rRNA, 5.8S rRNA, LSU-rRNA)"/>
    <property type="evidence" value="ECO:0007669"/>
    <property type="project" value="TreeGrafter"/>
</dbReference>
<dbReference type="InterPro" id="IPR032436">
    <property type="entry name" value="URB1_C"/>
</dbReference>